<dbReference type="SUPFAM" id="SSF48452">
    <property type="entry name" value="TPR-like"/>
    <property type="match status" value="2"/>
</dbReference>
<dbReference type="InterPro" id="IPR018022">
    <property type="entry name" value="IPT"/>
</dbReference>
<gene>
    <name evidence="3 8" type="primary">miaA</name>
    <name evidence="8" type="ORF">NSPWAT_0613</name>
</gene>
<dbReference type="Pfam" id="PF13174">
    <property type="entry name" value="TPR_6"/>
    <property type="match status" value="1"/>
</dbReference>
<comment type="similarity">
    <text evidence="2">Belongs to the transglycosylase Slt family.</text>
</comment>
<keyword evidence="3" id="KW-0460">Magnesium</keyword>
<dbReference type="PANTHER" id="PTHR37423">
    <property type="entry name" value="SOLUBLE LYTIC MUREIN TRANSGLYCOSYLASE-RELATED"/>
    <property type="match status" value="1"/>
</dbReference>
<evidence type="ECO:0000256" key="6">
    <source>
        <dbReference type="RuleBase" id="RU003785"/>
    </source>
</evidence>
<dbReference type="PANTHER" id="PTHR37423:SF2">
    <property type="entry name" value="MEMBRANE-BOUND LYTIC MUREIN TRANSGLYCOSYLASE C"/>
    <property type="match status" value="1"/>
</dbReference>
<dbReference type="Gene3D" id="1.10.530.10">
    <property type="match status" value="1"/>
</dbReference>
<protein>
    <recommendedName>
        <fullName evidence="3">tRNA dimethylallyltransferase</fullName>
        <ecNumber evidence="3">2.5.1.75</ecNumber>
    </recommendedName>
    <alternativeName>
        <fullName evidence="3">Dimethylallyl diphosphate:tRNA dimethylallyltransferase</fullName>
        <shortName evidence="3">DMAPP:tRNA dimethylallyltransferase</shortName>
        <shortName evidence="3">DMATase</shortName>
    </alternativeName>
    <alternativeName>
        <fullName evidence="3">Isopentenyl-diphosphate:tRNA isopentenyltransferase</fullName>
        <shortName evidence="3">IPP transferase</shortName>
        <shortName evidence="3">IPPT</shortName>
        <shortName evidence="3">IPTase</shortName>
    </alternativeName>
</protein>
<dbReference type="HAMAP" id="MF_00185">
    <property type="entry name" value="IPP_trans"/>
    <property type="match status" value="1"/>
</dbReference>
<evidence type="ECO:0000256" key="5">
    <source>
        <dbReference type="RuleBase" id="RU003784"/>
    </source>
</evidence>
<dbReference type="SUPFAM" id="SSF52540">
    <property type="entry name" value="P-loop containing nucleoside triphosphate hydrolases"/>
    <property type="match status" value="1"/>
</dbReference>
<keyword evidence="3 6" id="KW-0067">ATP-binding</keyword>
<dbReference type="GO" id="GO:0052381">
    <property type="term" value="F:tRNA dimethylallyltransferase activity"/>
    <property type="evidence" value="ECO:0007669"/>
    <property type="project" value="UniProtKB-EC"/>
</dbReference>
<feature type="site" description="Interaction with substrate tRNA" evidence="3">
    <location>
        <position position="100"/>
    </location>
</feature>
<evidence type="ECO:0000256" key="2">
    <source>
        <dbReference type="ARBA" id="ARBA00007734"/>
    </source>
</evidence>
<dbReference type="InterPro" id="IPR023346">
    <property type="entry name" value="Lysozyme-like_dom_sf"/>
</dbReference>
<dbReference type="EC" id="2.5.1.75" evidence="3"/>
<comment type="cofactor">
    <cofactor evidence="3">
        <name>Mg(2+)</name>
        <dbReference type="ChEBI" id="CHEBI:18420"/>
    </cofactor>
</comment>
<evidence type="ECO:0000256" key="1">
    <source>
        <dbReference type="ARBA" id="ARBA00003213"/>
    </source>
</evidence>
<dbReference type="Pfam" id="PF01464">
    <property type="entry name" value="SLT"/>
    <property type="match status" value="1"/>
</dbReference>
<dbReference type="Gene3D" id="1.25.40.10">
    <property type="entry name" value="Tetratricopeptide repeat domain"/>
    <property type="match status" value="4"/>
</dbReference>
<feature type="binding site" evidence="3">
    <location>
        <begin position="11"/>
        <end position="16"/>
    </location>
    <ligand>
        <name>substrate</name>
    </ligand>
</feature>
<evidence type="ECO:0000313" key="9">
    <source>
        <dbReference type="Proteomes" id="UP001157733"/>
    </source>
</evidence>
<feature type="site" description="Interaction with substrate tRNA" evidence="3">
    <location>
        <position position="122"/>
    </location>
</feature>
<comment type="function">
    <text evidence="1 3 5">Catalyzes the transfer of a dimethylallyl group onto the adenine at position 37 in tRNAs that read codons beginning with uridine, leading to the formation of N6-(dimethylallyl)adenosine (i(6)A).</text>
</comment>
<keyword evidence="3 4" id="KW-0819">tRNA processing</keyword>
<name>A0ABN8VX32_9BACT</name>
<dbReference type="NCBIfam" id="TIGR00174">
    <property type="entry name" value="miaA"/>
    <property type="match status" value="1"/>
</dbReference>
<feature type="region of interest" description="Interaction with substrate tRNA" evidence="3">
    <location>
        <begin position="34"/>
        <end position="37"/>
    </location>
</feature>
<feature type="binding site" evidence="3">
    <location>
        <begin position="9"/>
        <end position="16"/>
    </location>
    <ligand>
        <name>ATP</name>
        <dbReference type="ChEBI" id="CHEBI:30616"/>
    </ligand>
</feature>
<accession>A0ABN8VX32</accession>
<feature type="domain" description="Transglycosylase SLT" evidence="7">
    <location>
        <begin position="901"/>
        <end position="1004"/>
    </location>
</feature>
<dbReference type="RefSeq" id="WP_282010411.1">
    <property type="nucleotide sequence ID" value="NZ_OX336137.1"/>
</dbReference>
<dbReference type="InterPro" id="IPR027417">
    <property type="entry name" value="P-loop_NTPase"/>
</dbReference>
<comment type="catalytic activity">
    <reaction evidence="3 4">
        <text>adenosine(37) in tRNA + dimethylallyl diphosphate = N(6)-dimethylallyladenosine(37) in tRNA + diphosphate</text>
        <dbReference type="Rhea" id="RHEA:26482"/>
        <dbReference type="Rhea" id="RHEA-COMP:10162"/>
        <dbReference type="Rhea" id="RHEA-COMP:10375"/>
        <dbReference type="ChEBI" id="CHEBI:33019"/>
        <dbReference type="ChEBI" id="CHEBI:57623"/>
        <dbReference type="ChEBI" id="CHEBI:74411"/>
        <dbReference type="ChEBI" id="CHEBI:74415"/>
        <dbReference type="EC" id="2.5.1.75"/>
    </reaction>
</comment>
<reference evidence="8 9" key="1">
    <citation type="submission" date="2022-09" db="EMBL/GenBank/DDBJ databases">
        <authorList>
            <person name="Kop L."/>
        </authorList>
    </citation>
    <scope>NUCLEOTIDE SEQUENCE [LARGE SCALE GENOMIC DNA]</scope>
    <source>
        <strain evidence="8 9">347</strain>
    </source>
</reference>
<dbReference type="Pfam" id="PF13432">
    <property type="entry name" value="TPR_16"/>
    <property type="match status" value="4"/>
</dbReference>
<evidence type="ECO:0000256" key="4">
    <source>
        <dbReference type="RuleBase" id="RU003783"/>
    </source>
</evidence>
<evidence type="ECO:0000259" key="7">
    <source>
        <dbReference type="Pfam" id="PF01464"/>
    </source>
</evidence>
<comment type="similarity">
    <text evidence="3 6">Belongs to the IPP transferase family.</text>
</comment>
<dbReference type="Gene3D" id="3.40.50.300">
    <property type="entry name" value="P-loop containing nucleotide triphosphate hydrolases"/>
    <property type="match status" value="1"/>
</dbReference>
<proteinExistence type="inferred from homology"/>
<dbReference type="EMBL" id="OX336137">
    <property type="protein sequence ID" value="CAI2717472.1"/>
    <property type="molecule type" value="Genomic_DNA"/>
</dbReference>
<dbReference type="InterPro" id="IPR019734">
    <property type="entry name" value="TPR_rpt"/>
</dbReference>
<dbReference type="Proteomes" id="UP001157733">
    <property type="component" value="Chromosome"/>
</dbReference>
<sequence>MNALIILAGPTASGKSETALCLAEHLRSEIISADSMQVYRHFDIGTAKPPVALRQRVPHHLIDILEPDEPFTAFDFKQRAQSVVRDLLARGQTPVMVGGTGLYLKTFIENYDCAVEPDPAIRQQVRQELAMRGAAALHEELKQVDPGYAAQIQPNDPIRIERALTVFRQSGQPLSTFHHTDTAGAEPYGFDIHLFLLERERQDLYRHINRRVEQMLDDGLKQEVESLLARGYHKECKPLQSIGYAQMVRHLEGGIPLDRACYEIQRETRHFAKRQITWFKKMKETRSVNVDTDDTASGIMEKILRLLPKTAAMLFGLWIACAPLNVAANPDETYLTAVESVQTGQWDAALGALERLEREQLEMDLRRRVTYLLARVLVHRQEHERALVFYEKSRTLYPELEDYIILHQARSQTALGRYAQALAELDQLATQFPQSLLIARAHWLKADIHRLQNQPESALHQLQAAYRLIGKQDYLEDSQETLPDMLGQQAALYEQLEDAQGLYDTYRTFYVTYPDHPKAANAADRMEQLAQQPGVTVRSLSLRERARRLRTLLRQAHFETVIEETRSLMKTSDRILPGRFYFILADAYQGLRDRAAANDVLQEFMRRYPQHRRVPKAAFTVARNLWNLGNRDGAREGFEQVAKSARRRDLKTEALFIVGKIYEEAKDEAAALRTYRALAKDHAQTEFGQQAAWQIGWVHYRAGRWQEAASQFRANRKRSPQGDLVDKNAFWLAKSLEQLNRHEDAHEVYADLIAQYPYTYYGLQAQNKLDASTTPHILEQAEATPILKTSVSTPGGLPESPGRALNDDERFHFSRAEELIRLGFHRMAREEMRWVARSVRKNYSGVLWLSHWFNRAHAFADSQRLLALYRGFKTRHGEKELPEAFWKNYYPPAYLHKIHHSAGKFQVDPLLVISLMRQESLYDTWSVSPAGARGLMQLMPKTASRMHRQSGLDEDFDTERLFDPNFNIHLGVRYLSRLVREHHGNRIHILIAYNAGPTVLAAWQWRFGDIDDPDVFIESIPYPETRKYVKLVSRNHDLYKRLYGQKTEPDADSKTF</sequence>
<dbReference type="CDD" id="cd13401">
    <property type="entry name" value="Slt70-like"/>
    <property type="match status" value="1"/>
</dbReference>
<keyword evidence="3 6" id="KW-0808">Transferase</keyword>
<comment type="caution">
    <text evidence="3">Lacks conserved residue(s) required for the propagation of feature annotation.</text>
</comment>
<comment type="subunit">
    <text evidence="3">Monomer.</text>
</comment>
<keyword evidence="9" id="KW-1185">Reference proteome</keyword>
<evidence type="ECO:0000256" key="3">
    <source>
        <dbReference type="HAMAP-Rule" id="MF_00185"/>
    </source>
</evidence>
<dbReference type="Gene3D" id="1.10.20.140">
    <property type="match status" value="1"/>
</dbReference>
<dbReference type="InterPro" id="IPR008258">
    <property type="entry name" value="Transglycosylase_SLT_dom_1"/>
</dbReference>
<dbReference type="InterPro" id="IPR011990">
    <property type="entry name" value="TPR-like_helical_dom_sf"/>
</dbReference>
<dbReference type="SUPFAM" id="SSF53955">
    <property type="entry name" value="Lysozyme-like"/>
    <property type="match status" value="1"/>
</dbReference>
<organism evidence="8 9">
    <name type="scientific">Nitrospina watsonii</name>
    <dbReference type="NCBI Taxonomy" id="1323948"/>
    <lineage>
        <taxon>Bacteria</taxon>
        <taxon>Pseudomonadati</taxon>
        <taxon>Nitrospinota/Tectimicrobiota group</taxon>
        <taxon>Nitrospinota</taxon>
        <taxon>Nitrospinia</taxon>
        <taxon>Nitrospinales</taxon>
        <taxon>Nitrospinaceae</taxon>
        <taxon>Nitrospina</taxon>
    </lineage>
</organism>
<dbReference type="Pfam" id="PF01715">
    <property type="entry name" value="IPPT"/>
    <property type="match status" value="1"/>
</dbReference>
<keyword evidence="3 6" id="KW-0547">Nucleotide-binding</keyword>
<evidence type="ECO:0000313" key="8">
    <source>
        <dbReference type="EMBL" id="CAI2717472.1"/>
    </source>
</evidence>